<dbReference type="PANTHER" id="PTHR30486">
    <property type="entry name" value="TWITCHING MOTILITY PROTEIN PILT"/>
    <property type="match status" value="1"/>
</dbReference>
<dbReference type="AlphaFoldDB" id="A0A1T4Z3D4"/>
<dbReference type="OrthoDB" id="9810761at2"/>
<keyword evidence="4" id="KW-1185">Reference proteome</keyword>
<dbReference type="RefSeq" id="WP_078700214.1">
    <property type="nucleotide sequence ID" value="NZ_LT796768.1"/>
</dbReference>
<accession>A0A1T4Z3D4</accession>
<protein>
    <submittedName>
        <fullName evidence="3">Pilus assembly protein CpaF</fullName>
    </submittedName>
</protein>
<organism evidence="3 4">
    <name type="scientific">Aeromicrobium choanae</name>
    <dbReference type="NCBI Taxonomy" id="1736691"/>
    <lineage>
        <taxon>Bacteria</taxon>
        <taxon>Bacillati</taxon>
        <taxon>Actinomycetota</taxon>
        <taxon>Actinomycetes</taxon>
        <taxon>Propionibacteriales</taxon>
        <taxon>Nocardioidaceae</taxon>
        <taxon>Aeromicrobium</taxon>
    </lineage>
</organism>
<dbReference type="CDD" id="cd01130">
    <property type="entry name" value="VirB11-like_ATPase"/>
    <property type="match status" value="1"/>
</dbReference>
<sequence>MSITDRLLAAEKHVDTGSRPTTVLQRSAVLDELKRRSVESLFRRIGSRINDASLTDLQLRDFVRAELEVILQEEHVQLGSAERAQLMREIEDDALGLGPIQRLLDDDDISEIMVNHPSQIFVERKGKLTLADESFSSEDQLRRVIERIVGKVGRRIDESSPLVDARLTDGSRVNAVIPPLAVRGSSLTIRKFAKKALSIQDLINYGSMSPDLAELLELCVRGRLNILVSGGTGTGKTTLLNVLSSFIPEDERIVTIEDAIELKLQQAHVVQLEARPANIEGRGEVTIRDLVKNSLRMRPDRVVIGECRSGEALDMLQAMNTGHDGSISTLHANSPRDCIARLETLVLMAGMDLPLRAIREQIGSAVDMIVQISRLRDGSRRITYVTELTGIKDDEPVLNDLYRFDFGAGYDEDGHPRGTVKAVGDGAHLVDLLEERGIHVPPHLLNARKESAS</sequence>
<dbReference type="Proteomes" id="UP000191040">
    <property type="component" value="Chromosome I"/>
</dbReference>
<dbReference type="Gene3D" id="3.40.50.300">
    <property type="entry name" value="P-loop containing nucleotide triphosphate hydrolases"/>
    <property type="match status" value="1"/>
</dbReference>
<dbReference type="SUPFAM" id="SSF52540">
    <property type="entry name" value="P-loop containing nucleoside triphosphate hydrolases"/>
    <property type="match status" value="1"/>
</dbReference>
<evidence type="ECO:0000313" key="3">
    <source>
        <dbReference type="EMBL" id="SKB08552.1"/>
    </source>
</evidence>
<dbReference type="EMBL" id="LT796768">
    <property type="protein sequence ID" value="SKB08552.1"/>
    <property type="molecule type" value="Genomic_DNA"/>
</dbReference>
<reference evidence="4" key="1">
    <citation type="submission" date="2017-02" db="EMBL/GenBank/DDBJ databases">
        <authorList>
            <person name="Varghese N."/>
            <person name="Submissions S."/>
        </authorList>
    </citation>
    <scope>NUCLEOTIDE SEQUENCE [LARGE SCALE GENOMIC DNA]</scope>
    <source>
        <strain evidence="4">9H-4</strain>
    </source>
</reference>
<dbReference type="Pfam" id="PF00437">
    <property type="entry name" value="T2SSE"/>
    <property type="match status" value="1"/>
</dbReference>
<proteinExistence type="inferred from homology"/>
<name>A0A1T4Z3D4_9ACTN</name>
<gene>
    <name evidence="3" type="ORF">SAMN06295964_2218</name>
</gene>
<dbReference type="PANTHER" id="PTHR30486:SF15">
    <property type="entry name" value="TYPE II_IV SECRETION SYSTEM ATPASE"/>
    <property type="match status" value="1"/>
</dbReference>
<dbReference type="InterPro" id="IPR001482">
    <property type="entry name" value="T2SS/T4SS_dom"/>
</dbReference>
<evidence type="ECO:0000259" key="2">
    <source>
        <dbReference type="Pfam" id="PF00437"/>
    </source>
</evidence>
<dbReference type="STRING" id="1736691.SAMN06295964_2218"/>
<comment type="similarity">
    <text evidence="1">Belongs to the GSP E family.</text>
</comment>
<dbReference type="InterPro" id="IPR050921">
    <property type="entry name" value="T4SS_GSP_E_ATPase"/>
</dbReference>
<dbReference type="GO" id="GO:0016887">
    <property type="term" value="F:ATP hydrolysis activity"/>
    <property type="evidence" value="ECO:0007669"/>
    <property type="project" value="InterPro"/>
</dbReference>
<dbReference type="Gene3D" id="3.30.450.380">
    <property type="match status" value="1"/>
</dbReference>
<evidence type="ECO:0000256" key="1">
    <source>
        <dbReference type="ARBA" id="ARBA00006611"/>
    </source>
</evidence>
<evidence type="ECO:0000313" key="4">
    <source>
        <dbReference type="Proteomes" id="UP000191040"/>
    </source>
</evidence>
<feature type="domain" description="Bacterial type II secretion system protein E" evidence="2">
    <location>
        <begin position="96"/>
        <end position="374"/>
    </location>
</feature>
<dbReference type="InterPro" id="IPR027417">
    <property type="entry name" value="P-loop_NTPase"/>
</dbReference>